<dbReference type="EMBL" id="CZPZ01000003">
    <property type="protein sequence ID" value="CUS32655.1"/>
    <property type="molecule type" value="Genomic_DNA"/>
</dbReference>
<name>A0A0S4L613_9BACT</name>
<gene>
    <name evidence="1" type="ORF">COMA2_110024</name>
</gene>
<evidence type="ECO:0000313" key="1">
    <source>
        <dbReference type="EMBL" id="CUS32655.1"/>
    </source>
</evidence>
<dbReference type="Proteomes" id="UP000198736">
    <property type="component" value="Unassembled WGS sequence"/>
</dbReference>
<dbReference type="STRING" id="1742973.COMA2_110024"/>
<proteinExistence type="predicted"/>
<protein>
    <submittedName>
        <fullName evidence="1">Uncharacterized protein</fullName>
    </submittedName>
</protein>
<accession>A0A0S4L613</accession>
<reference evidence="2" key="1">
    <citation type="submission" date="2015-10" db="EMBL/GenBank/DDBJ databases">
        <authorList>
            <person name="Luecker S."/>
            <person name="Luecker S."/>
        </authorList>
    </citation>
    <scope>NUCLEOTIDE SEQUENCE [LARGE SCALE GENOMIC DNA]</scope>
</reference>
<dbReference type="AlphaFoldDB" id="A0A0S4L613"/>
<organism evidence="1 2">
    <name type="scientific">Candidatus Nitrospira nitrificans</name>
    <dbReference type="NCBI Taxonomy" id="1742973"/>
    <lineage>
        <taxon>Bacteria</taxon>
        <taxon>Pseudomonadati</taxon>
        <taxon>Nitrospirota</taxon>
        <taxon>Nitrospiria</taxon>
        <taxon>Nitrospirales</taxon>
        <taxon>Nitrospiraceae</taxon>
        <taxon>Nitrospira</taxon>
    </lineage>
</organism>
<keyword evidence="2" id="KW-1185">Reference proteome</keyword>
<sequence>MAIKTLMACGLPYETELTWRGVSRLAESAKRAHPGWTSEWYDIGKSSLLLAYPLSPLSC</sequence>
<evidence type="ECO:0000313" key="2">
    <source>
        <dbReference type="Proteomes" id="UP000198736"/>
    </source>
</evidence>